<evidence type="ECO:0000256" key="1">
    <source>
        <dbReference type="SAM" id="Coils"/>
    </source>
</evidence>
<dbReference type="OrthoDB" id="264651at2759"/>
<protein>
    <submittedName>
        <fullName evidence="2">Uncharacterized protein</fullName>
    </submittedName>
</protein>
<gene>
    <name evidence="2" type="ORF">LtaPh_0600500</name>
</gene>
<evidence type="ECO:0000313" key="2">
    <source>
        <dbReference type="EMBL" id="GET85866.1"/>
    </source>
</evidence>
<organism evidence="2 3">
    <name type="scientific">Leishmania tarentolae</name>
    <name type="common">Sauroleishmania tarentolae</name>
    <dbReference type="NCBI Taxonomy" id="5689"/>
    <lineage>
        <taxon>Eukaryota</taxon>
        <taxon>Discoba</taxon>
        <taxon>Euglenozoa</taxon>
        <taxon>Kinetoplastea</taxon>
        <taxon>Metakinetoplastina</taxon>
        <taxon>Trypanosomatida</taxon>
        <taxon>Trypanosomatidae</taxon>
        <taxon>Leishmaniinae</taxon>
        <taxon>Leishmania</taxon>
        <taxon>lizard Leishmania</taxon>
    </lineage>
</organism>
<name>A0A640K884_LEITA</name>
<dbReference type="SMR" id="A0A640K884"/>
<dbReference type="Proteomes" id="UP000419144">
    <property type="component" value="Unassembled WGS sequence"/>
</dbReference>
<dbReference type="AlphaFoldDB" id="A0A640K884"/>
<dbReference type="EMBL" id="BLBS01000007">
    <property type="protein sequence ID" value="GET85866.1"/>
    <property type="molecule type" value="Genomic_DNA"/>
</dbReference>
<accession>A0A640K884</accession>
<keyword evidence="3" id="KW-1185">Reference proteome</keyword>
<comment type="caution">
    <text evidence="2">The sequence shown here is derived from an EMBL/GenBank/DDBJ whole genome shotgun (WGS) entry which is preliminary data.</text>
</comment>
<keyword evidence="1" id="KW-0175">Coiled coil</keyword>
<evidence type="ECO:0000313" key="3">
    <source>
        <dbReference type="Proteomes" id="UP000419144"/>
    </source>
</evidence>
<reference evidence="2" key="1">
    <citation type="submission" date="2019-11" db="EMBL/GenBank/DDBJ databases">
        <title>Leishmania tarentolae CDS.</title>
        <authorList>
            <person name="Goto Y."/>
            <person name="Yamagishi J."/>
        </authorList>
    </citation>
    <scope>NUCLEOTIDE SEQUENCE [LARGE SCALE GENOMIC DNA]</scope>
    <source>
        <strain evidence="2">Parrot Tar II</strain>
    </source>
</reference>
<proteinExistence type="predicted"/>
<dbReference type="VEuPathDB" id="TriTrypDB:LtaPh_0600500"/>
<sequence length="320" mass="35871">MNDTLGGNGGTRDDAPLVGVFDALTLQTINEQQLIILRQKELVSTLKARVEELESQQRRADVTPLETVHKTDKSDSTLPYASEVKLRRHLKTLEDENKKLTNLVDELRAAVSTISEKLQVQQLHTQSEKDVWKTKVSNAEVKNAATAHLLEVSDNRNQQLVHQLEKLRIEGEITAYECAQWRALATTAVSHLDEAHRRYARDQIGSIEGDVRRYAVSRLRSVRTAEADSLSLDREMPEETRKIWSRSAQLPKVHVAACVFQQQQEAARSPLYVSDQPPLLQLLPSSSHPTVSHLLPPLPVEHADAETHPLPPHCVASAET</sequence>
<feature type="coiled-coil region" evidence="1">
    <location>
        <begin position="36"/>
        <end position="117"/>
    </location>
</feature>